<sequence length="131" mass="15324">MAECAPEGSRLYVTERNSHAASFSDQKQASAARQLHNAENSCNINCSDAKRRQAKRPRINPEILFRLGQTTPKSTQCFTLHFSLSFVKLINAERQLISQISLLIELRYFKYQHKEEMHKEMQMVEEYRKVF</sequence>
<name>A0A4S2LAH1_9HYME</name>
<dbReference type="Proteomes" id="UP000310200">
    <property type="component" value="Unassembled WGS sequence"/>
</dbReference>
<dbReference type="AlphaFoldDB" id="A0A4S2LAH1"/>
<reference evidence="1 2" key="1">
    <citation type="journal article" date="2019" name="Philos. Trans. R. Soc. Lond., B, Biol. Sci.">
        <title>Ant behaviour and brain gene expression of defending hosts depend on the ecological success of the intruding social parasite.</title>
        <authorList>
            <person name="Kaur R."/>
            <person name="Stoldt M."/>
            <person name="Jongepier E."/>
            <person name="Feldmeyer B."/>
            <person name="Menzel F."/>
            <person name="Bornberg-Bauer E."/>
            <person name="Foitzik S."/>
        </authorList>
    </citation>
    <scope>NUCLEOTIDE SEQUENCE [LARGE SCALE GENOMIC DNA]</scope>
    <source>
        <tissue evidence="1">Whole body</tissue>
    </source>
</reference>
<gene>
    <name evidence="1" type="ORF">DBV15_03221</name>
</gene>
<keyword evidence="2" id="KW-1185">Reference proteome</keyword>
<protein>
    <submittedName>
        <fullName evidence="1">Uncharacterized protein</fullName>
    </submittedName>
</protein>
<evidence type="ECO:0000313" key="1">
    <source>
        <dbReference type="EMBL" id="TGZ57327.1"/>
    </source>
</evidence>
<comment type="caution">
    <text evidence="1">The sequence shown here is derived from an EMBL/GenBank/DDBJ whole genome shotgun (WGS) entry which is preliminary data.</text>
</comment>
<proteinExistence type="predicted"/>
<dbReference type="EMBL" id="QBLH01000159">
    <property type="protein sequence ID" value="TGZ57327.1"/>
    <property type="molecule type" value="Genomic_DNA"/>
</dbReference>
<accession>A0A4S2LAH1</accession>
<organism evidence="1 2">
    <name type="scientific">Temnothorax longispinosus</name>
    <dbReference type="NCBI Taxonomy" id="300112"/>
    <lineage>
        <taxon>Eukaryota</taxon>
        <taxon>Metazoa</taxon>
        <taxon>Ecdysozoa</taxon>
        <taxon>Arthropoda</taxon>
        <taxon>Hexapoda</taxon>
        <taxon>Insecta</taxon>
        <taxon>Pterygota</taxon>
        <taxon>Neoptera</taxon>
        <taxon>Endopterygota</taxon>
        <taxon>Hymenoptera</taxon>
        <taxon>Apocrita</taxon>
        <taxon>Aculeata</taxon>
        <taxon>Formicoidea</taxon>
        <taxon>Formicidae</taxon>
        <taxon>Myrmicinae</taxon>
        <taxon>Temnothorax</taxon>
    </lineage>
</organism>
<evidence type="ECO:0000313" key="2">
    <source>
        <dbReference type="Proteomes" id="UP000310200"/>
    </source>
</evidence>